<organism evidence="1 2">
    <name type="scientific">Nibea albiflora</name>
    <name type="common">Yellow drum</name>
    <name type="synonym">Corvina albiflora</name>
    <dbReference type="NCBI Taxonomy" id="240163"/>
    <lineage>
        <taxon>Eukaryota</taxon>
        <taxon>Metazoa</taxon>
        <taxon>Chordata</taxon>
        <taxon>Craniata</taxon>
        <taxon>Vertebrata</taxon>
        <taxon>Euteleostomi</taxon>
        <taxon>Actinopterygii</taxon>
        <taxon>Neopterygii</taxon>
        <taxon>Teleostei</taxon>
        <taxon>Neoteleostei</taxon>
        <taxon>Acanthomorphata</taxon>
        <taxon>Eupercaria</taxon>
        <taxon>Sciaenidae</taxon>
        <taxon>Nibea</taxon>
    </lineage>
</organism>
<protein>
    <submittedName>
        <fullName evidence="1">Elongation of very long chain fatty acids protein 5</fullName>
    </submittedName>
</protein>
<accession>A0ACB7EE03</accession>
<reference evidence="1" key="1">
    <citation type="submission" date="2020-04" db="EMBL/GenBank/DDBJ databases">
        <title>A chromosome-scale assembly and high-density genetic map of the yellow drum (Nibea albiflora) genome.</title>
        <authorList>
            <person name="Xu D."/>
            <person name="Zhang W."/>
            <person name="Chen R."/>
            <person name="Tan P."/>
            <person name="Wang L."/>
            <person name="Song H."/>
            <person name="Tian L."/>
            <person name="Zhu Q."/>
            <person name="Wang B."/>
        </authorList>
    </citation>
    <scope>NUCLEOTIDE SEQUENCE</scope>
    <source>
        <strain evidence="1">ZJHYS-2018</strain>
    </source>
</reference>
<gene>
    <name evidence="1" type="primary">ELOVL5</name>
    <name evidence="1" type="ORF">GBF38_002201</name>
</gene>
<keyword evidence="2" id="KW-1185">Reference proteome</keyword>
<sequence length="330" mass="38961">MSRNVCFCLLMHRGLPHPPYIIQEPQYFTPEGDIMEGRADWGPYLSCVVPPAVDADQRVRGWLLLDNYPPTFALTVMYLVIVWMGPKYMKHRQPYSCRGLLVLYNLGLTLLSFYMFYELVTAVWHGGYNFYCQDIHSAQEVDNKIINVLWWYYFSKLIEFMDTFFFILRKNNHQITFLHIYHHASMLNIWWFVMNWVPCGHSYFGASLNSFVHVVMYSYYGLSAIPAMRPYLWWKRYITQLQLVQFFLTMSQTMCAVVWPCGFPMGWLYFQISYMVTLIFLFSNFYVQTYKKHSVSLKKEHQNGSPVSPNGHANGTPSLEHAAHKKLRVD</sequence>
<proteinExistence type="predicted"/>
<evidence type="ECO:0000313" key="1">
    <source>
        <dbReference type="EMBL" id="KAG8000063.1"/>
    </source>
</evidence>
<dbReference type="EMBL" id="CM024797">
    <property type="protein sequence ID" value="KAG8000063.1"/>
    <property type="molecule type" value="Genomic_DNA"/>
</dbReference>
<dbReference type="Proteomes" id="UP000805704">
    <property type="component" value="Chromosome 9"/>
</dbReference>
<name>A0ACB7EE03_NIBAL</name>
<evidence type="ECO:0000313" key="2">
    <source>
        <dbReference type="Proteomes" id="UP000805704"/>
    </source>
</evidence>
<comment type="caution">
    <text evidence="1">The sequence shown here is derived from an EMBL/GenBank/DDBJ whole genome shotgun (WGS) entry which is preliminary data.</text>
</comment>